<dbReference type="PANTHER" id="PTHR14409">
    <property type="entry name" value="MANNOSIDASE, BETA A, LYSOSOMAL-LIKE, MANBAL PROTEIN"/>
    <property type="match status" value="1"/>
</dbReference>
<evidence type="ECO:0000256" key="4">
    <source>
        <dbReference type="ARBA" id="ARBA00022989"/>
    </source>
</evidence>
<dbReference type="PANTHER" id="PTHR14409:SF0">
    <property type="entry name" value="PROTEIN MANBAL"/>
    <property type="match status" value="1"/>
</dbReference>
<reference evidence="7" key="1">
    <citation type="submission" date="2015-11" db="EMBL/GenBank/DDBJ databases">
        <authorList>
            <consortium name="International Coturnix japonica Genome Analysis Consortium"/>
            <person name="Warren W."/>
            <person name="Burt D.W."/>
            <person name="Antin P.B."/>
            <person name="Lanford R."/>
            <person name="Gros J."/>
            <person name="Wilson R.K."/>
        </authorList>
    </citation>
    <scope>NUCLEOTIDE SEQUENCE [LARGE SCALE GENOMIC DNA]</scope>
</reference>
<evidence type="ECO:0000256" key="3">
    <source>
        <dbReference type="ARBA" id="ARBA00022692"/>
    </source>
</evidence>
<reference evidence="7" key="3">
    <citation type="submission" date="2025-09" db="UniProtKB">
        <authorList>
            <consortium name="Ensembl"/>
        </authorList>
    </citation>
    <scope>IDENTIFICATION</scope>
</reference>
<keyword evidence="4" id="KW-1133">Transmembrane helix</keyword>
<keyword evidence="8" id="KW-1185">Reference proteome</keyword>
<name>A0A8C2UCB3_COTJA</name>
<dbReference type="InterPro" id="IPR009621">
    <property type="entry name" value="UPF0239"/>
</dbReference>
<protein>
    <submittedName>
        <fullName evidence="7">Uncharacterized protein</fullName>
    </submittedName>
</protein>
<evidence type="ECO:0000256" key="5">
    <source>
        <dbReference type="ARBA" id="ARBA00023136"/>
    </source>
</evidence>
<dbReference type="AlphaFoldDB" id="A0A8C2UCB3"/>
<sequence>MAAERHFCPPEIPEPKLMGNVLCHGLFYGAVLQLLCACHHAASFQIPRGSKWCSHGLRERHGQPAGREPSVAVASSLEVPKESRKQR</sequence>
<comment type="similarity">
    <text evidence="2">Belongs to the UPF0239 family.</text>
</comment>
<organism evidence="7 8">
    <name type="scientific">Coturnix japonica</name>
    <name type="common">Japanese quail</name>
    <name type="synonym">Coturnix coturnix japonica</name>
    <dbReference type="NCBI Taxonomy" id="93934"/>
    <lineage>
        <taxon>Eukaryota</taxon>
        <taxon>Metazoa</taxon>
        <taxon>Chordata</taxon>
        <taxon>Craniata</taxon>
        <taxon>Vertebrata</taxon>
        <taxon>Euteleostomi</taxon>
        <taxon>Archelosauria</taxon>
        <taxon>Archosauria</taxon>
        <taxon>Dinosauria</taxon>
        <taxon>Saurischia</taxon>
        <taxon>Theropoda</taxon>
        <taxon>Coelurosauria</taxon>
        <taxon>Aves</taxon>
        <taxon>Neognathae</taxon>
        <taxon>Galloanserae</taxon>
        <taxon>Galliformes</taxon>
        <taxon>Phasianidae</taxon>
        <taxon>Perdicinae</taxon>
        <taxon>Coturnix</taxon>
    </lineage>
</organism>
<dbReference type="Proteomes" id="UP000694412">
    <property type="component" value="Chromosome 20"/>
</dbReference>
<proteinExistence type="inferred from homology"/>
<keyword evidence="5" id="KW-0472">Membrane</keyword>
<evidence type="ECO:0000256" key="1">
    <source>
        <dbReference type="ARBA" id="ARBA00004167"/>
    </source>
</evidence>
<dbReference type="GeneTree" id="ENSGT00960000191079"/>
<evidence type="ECO:0000313" key="8">
    <source>
        <dbReference type="Proteomes" id="UP000694412"/>
    </source>
</evidence>
<evidence type="ECO:0000256" key="2">
    <source>
        <dbReference type="ARBA" id="ARBA00006839"/>
    </source>
</evidence>
<comment type="subcellular location">
    <subcellularLocation>
        <location evidence="1">Membrane</location>
        <topology evidence="1">Single-pass membrane protein</topology>
    </subcellularLocation>
</comment>
<reference evidence="7" key="2">
    <citation type="submission" date="2025-08" db="UniProtKB">
        <authorList>
            <consortium name="Ensembl"/>
        </authorList>
    </citation>
    <scope>IDENTIFICATION</scope>
</reference>
<accession>A0A8C2UCB3</accession>
<dbReference type="Pfam" id="PF06783">
    <property type="entry name" value="UPF0239"/>
    <property type="match status" value="1"/>
</dbReference>
<dbReference type="Ensembl" id="ENSCJPT00005035749.1">
    <property type="protein sequence ID" value="ENSCJPP00005026408.1"/>
    <property type="gene ID" value="ENSCJPG00005020529.1"/>
</dbReference>
<evidence type="ECO:0000256" key="6">
    <source>
        <dbReference type="SAM" id="MobiDB-lite"/>
    </source>
</evidence>
<feature type="region of interest" description="Disordered" evidence="6">
    <location>
        <begin position="57"/>
        <end position="87"/>
    </location>
</feature>
<keyword evidence="3" id="KW-0812">Transmembrane</keyword>
<evidence type="ECO:0000313" key="7">
    <source>
        <dbReference type="Ensembl" id="ENSCJPP00005026408.1"/>
    </source>
</evidence>
<dbReference type="GO" id="GO:0016020">
    <property type="term" value="C:membrane"/>
    <property type="evidence" value="ECO:0007669"/>
    <property type="project" value="UniProtKB-SubCell"/>
</dbReference>